<dbReference type="InterPro" id="IPR012337">
    <property type="entry name" value="RNaseH-like_sf"/>
</dbReference>
<accession>A0A2H1V932</accession>
<dbReference type="PANTHER" id="PTHR37162:SF1">
    <property type="entry name" value="BED-TYPE DOMAIN-CONTAINING PROTEIN"/>
    <property type="match status" value="1"/>
</dbReference>
<dbReference type="EMBL" id="ODYU01001312">
    <property type="protein sequence ID" value="SOQ37338.1"/>
    <property type="molecule type" value="Genomic_DNA"/>
</dbReference>
<reference evidence="1" key="1">
    <citation type="submission" date="2016-07" db="EMBL/GenBank/DDBJ databases">
        <authorList>
            <person name="Bretaudeau A."/>
        </authorList>
    </citation>
    <scope>NUCLEOTIDE SEQUENCE</scope>
    <source>
        <strain evidence="1">Rice</strain>
        <tissue evidence="1">Whole body</tissue>
    </source>
</reference>
<sequence>MLRPAQTRWLSLLAVVERILEQWEALKLYFDDKWLEDHECREIHTALRDPIQKAYFYFLSWMLPKFTRTNAYFQSENTVLLEMHLKMQELYRELLLLIMPSSYVNNTPLDSIDPTDERKHIRPEDIYLGLGVQKQLSLPEVIADVNSVKQLRENCKRFIVQAAVGIRKRYSLDDKLFIAVSNFNNENCMFATEKRQTSLASTFNLLPRISPKKLDVQQILDDEWRYFPNYIAQNKCDLDVNDPLDVFWHKVSEIKTKEDSRSVGPFYNLAHFMLGMLSLPHSNADCERIFSHITDLKTKKRNQLSTKSIAGNLYAATH</sequence>
<name>A0A2H1V932_SPOFR</name>
<dbReference type="PANTHER" id="PTHR37162">
    <property type="entry name" value="HAT FAMILY DIMERISATION DOMAINCONTAINING PROTEIN-RELATED"/>
    <property type="match status" value="1"/>
</dbReference>
<dbReference type="AlphaFoldDB" id="A0A2H1V932"/>
<proteinExistence type="predicted"/>
<organism evidence="1">
    <name type="scientific">Spodoptera frugiperda</name>
    <name type="common">Fall armyworm</name>
    <dbReference type="NCBI Taxonomy" id="7108"/>
    <lineage>
        <taxon>Eukaryota</taxon>
        <taxon>Metazoa</taxon>
        <taxon>Ecdysozoa</taxon>
        <taxon>Arthropoda</taxon>
        <taxon>Hexapoda</taxon>
        <taxon>Insecta</taxon>
        <taxon>Pterygota</taxon>
        <taxon>Neoptera</taxon>
        <taxon>Endopterygota</taxon>
        <taxon>Lepidoptera</taxon>
        <taxon>Glossata</taxon>
        <taxon>Ditrysia</taxon>
        <taxon>Noctuoidea</taxon>
        <taxon>Noctuidae</taxon>
        <taxon>Amphipyrinae</taxon>
        <taxon>Spodoptera</taxon>
    </lineage>
</organism>
<protein>
    <submittedName>
        <fullName evidence="1">SFRICE_041270</fullName>
    </submittedName>
</protein>
<gene>
    <name evidence="1" type="ORF">SFRICE_041270</name>
</gene>
<dbReference type="SUPFAM" id="SSF53098">
    <property type="entry name" value="Ribonuclease H-like"/>
    <property type="match status" value="1"/>
</dbReference>
<evidence type="ECO:0000313" key="1">
    <source>
        <dbReference type="EMBL" id="SOQ37338.1"/>
    </source>
</evidence>